<feature type="chain" id="PRO_5004792057" description="Lysozyme inhibitor LprI-like N-terminal domain-containing protein" evidence="1">
    <location>
        <begin position="20"/>
        <end position="138"/>
    </location>
</feature>
<dbReference type="Pfam" id="PF07007">
    <property type="entry name" value="LprI"/>
    <property type="match status" value="1"/>
</dbReference>
<gene>
    <name evidence="3" type="ORF">Z042_14605</name>
</gene>
<dbReference type="OrthoDB" id="6506808at2"/>
<dbReference type="HOGENOM" id="CLU_1863787_0_0_6"/>
<evidence type="ECO:0000259" key="2">
    <source>
        <dbReference type="Pfam" id="PF07007"/>
    </source>
</evidence>
<dbReference type="PATRIC" id="fig|1441930.4.peg.2889"/>
<dbReference type="RefSeq" id="WP_024914289.1">
    <property type="nucleotide sequence ID" value="NZ_CP007044.2"/>
</dbReference>
<dbReference type="eggNOG" id="ENOG502ZMTM">
    <property type="taxonomic scope" value="Bacteria"/>
</dbReference>
<accession>W0LG27</accession>
<dbReference type="InterPro" id="IPR009739">
    <property type="entry name" value="LprI-like_N"/>
</dbReference>
<keyword evidence="1" id="KW-0732">Signal</keyword>
<sequence>MRRVIIFVLACFPILSYSAQTLNELRDRNPQLCQDIKKEDGNSGIWECLTRLQADSEAQLKTRLKEVRAELKEIGYEPYQKAFEKDQLAWEAYKKTRCEYLTAGTLKDSVAFDLHGAMCNASENYRRIDTLKNEPPFS</sequence>
<evidence type="ECO:0000256" key="1">
    <source>
        <dbReference type="SAM" id="SignalP"/>
    </source>
</evidence>
<dbReference type="Gene3D" id="1.20.1270.180">
    <property type="match status" value="1"/>
</dbReference>
<dbReference type="AlphaFoldDB" id="W0LG27"/>
<evidence type="ECO:0000313" key="4">
    <source>
        <dbReference type="Proteomes" id="UP000019030"/>
    </source>
</evidence>
<feature type="signal peptide" evidence="1">
    <location>
        <begin position="1"/>
        <end position="19"/>
    </location>
</feature>
<name>W0LG27_9GAMM</name>
<evidence type="ECO:0000313" key="3">
    <source>
        <dbReference type="EMBL" id="AHG22823.1"/>
    </source>
</evidence>
<reference evidence="3 4" key="1">
    <citation type="submission" date="2014-01" db="EMBL/GenBank/DDBJ databases">
        <title>Isolation of Serratia multitudinisentens RB-25 from Ex-Landfill site.</title>
        <authorList>
            <person name="Robson E.H.J."/>
        </authorList>
    </citation>
    <scope>NUCLEOTIDE SEQUENCE [LARGE SCALE GENOMIC DNA]</scope>
    <source>
        <strain evidence="3 4">RB-25</strain>
    </source>
</reference>
<dbReference type="KEGG" id="sfo:Z042_14605"/>
<dbReference type="Proteomes" id="UP000019030">
    <property type="component" value="Chromosome"/>
</dbReference>
<proteinExistence type="predicted"/>
<keyword evidence="4" id="KW-1185">Reference proteome</keyword>
<feature type="domain" description="Lysozyme inhibitor LprI-like N-terminal" evidence="2">
    <location>
        <begin position="42"/>
        <end position="131"/>
    </location>
</feature>
<dbReference type="EMBL" id="CP007044">
    <property type="protein sequence ID" value="AHG22823.1"/>
    <property type="molecule type" value="Genomic_DNA"/>
</dbReference>
<protein>
    <recommendedName>
        <fullName evidence="2">Lysozyme inhibitor LprI-like N-terminal domain-containing protein</fullName>
    </recommendedName>
</protein>
<reference evidence="3 4" key="2">
    <citation type="submission" date="2015-03" db="EMBL/GenBank/DDBJ databases">
        <authorList>
            <person name="Chan K.-G."/>
        </authorList>
    </citation>
    <scope>NUCLEOTIDE SEQUENCE [LARGE SCALE GENOMIC DNA]</scope>
    <source>
        <strain evidence="3 4">RB-25</strain>
    </source>
</reference>
<organism evidence="3 4">
    <name type="scientific">Chania multitudinisentens RB-25</name>
    <dbReference type="NCBI Taxonomy" id="1441930"/>
    <lineage>
        <taxon>Bacteria</taxon>
        <taxon>Pseudomonadati</taxon>
        <taxon>Pseudomonadota</taxon>
        <taxon>Gammaproteobacteria</taxon>
        <taxon>Enterobacterales</taxon>
        <taxon>Yersiniaceae</taxon>
        <taxon>Chania</taxon>
    </lineage>
</organism>